<name>A0A368YI97_9HYPH</name>
<sequence>MSASKVSSKSVSCSGRANRALATGLGPSSIPAEAMHLSQWSWMPSSGLRFGPVGVWINMPVF</sequence>
<organism evidence="1 2">
    <name type="scientific">Phyllobacterium bourgognense</name>
    <dbReference type="NCBI Taxonomy" id="314236"/>
    <lineage>
        <taxon>Bacteria</taxon>
        <taxon>Pseudomonadati</taxon>
        <taxon>Pseudomonadota</taxon>
        <taxon>Alphaproteobacteria</taxon>
        <taxon>Hyphomicrobiales</taxon>
        <taxon>Phyllobacteriaceae</taxon>
        <taxon>Phyllobacterium</taxon>
    </lineage>
</organism>
<proteinExistence type="predicted"/>
<evidence type="ECO:0000313" key="1">
    <source>
        <dbReference type="EMBL" id="RCW77904.1"/>
    </source>
</evidence>
<reference evidence="1 2" key="1">
    <citation type="submission" date="2018-07" db="EMBL/GenBank/DDBJ databases">
        <title>Genomic Encyclopedia of Type Strains, Phase III (KMG-III): the genomes of soil and plant-associated and newly described type strains.</title>
        <authorList>
            <person name="Whitman W."/>
        </authorList>
    </citation>
    <scope>NUCLEOTIDE SEQUENCE [LARGE SCALE GENOMIC DNA]</scope>
    <source>
        <strain evidence="1 2">31-25a</strain>
    </source>
</reference>
<evidence type="ECO:0000313" key="2">
    <source>
        <dbReference type="Proteomes" id="UP000253324"/>
    </source>
</evidence>
<gene>
    <name evidence="1" type="ORF">C7476_13427</name>
</gene>
<comment type="caution">
    <text evidence="1">The sequence shown here is derived from an EMBL/GenBank/DDBJ whole genome shotgun (WGS) entry which is preliminary data.</text>
</comment>
<dbReference type="Proteomes" id="UP000253324">
    <property type="component" value="Unassembled WGS sequence"/>
</dbReference>
<protein>
    <submittedName>
        <fullName evidence="1">Uncharacterized protein</fullName>
    </submittedName>
</protein>
<dbReference type="AlphaFoldDB" id="A0A368YI97"/>
<accession>A0A368YI97</accession>
<dbReference type="EMBL" id="QPJM01000034">
    <property type="protein sequence ID" value="RCW77904.1"/>
    <property type="molecule type" value="Genomic_DNA"/>
</dbReference>
<keyword evidence="2" id="KW-1185">Reference proteome</keyword>